<dbReference type="EMBL" id="MHSH01000001">
    <property type="protein sequence ID" value="OHA42664.1"/>
    <property type="molecule type" value="Genomic_DNA"/>
</dbReference>
<evidence type="ECO:0000313" key="2">
    <source>
        <dbReference type="Proteomes" id="UP000176429"/>
    </source>
</evidence>
<proteinExistence type="predicted"/>
<comment type="caution">
    <text evidence="1">The sequence shown here is derived from an EMBL/GenBank/DDBJ whole genome shotgun (WGS) entry which is preliminary data.</text>
</comment>
<reference evidence="1 2" key="1">
    <citation type="journal article" date="2016" name="Nat. Commun.">
        <title>Thousands of microbial genomes shed light on interconnected biogeochemical processes in an aquifer system.</title>
        <authorList>
            <person name="Anantharaman K."/>
            <person name="Brown C.T."/>
            <person name="Hug L.A."/>
            <person name="Sharon I."/>
            <person name="Castelle C.J."/>
            <person name="Probst A.J."/>
            <person name="Thomas B.C."/>
            <person name="Singh A."/>
            <person name="Wilkins M.J."/>
            <person name="Karaoz U."/>
            <person name="Brodie E.L."/>
            <person name="Williams K.H."/>
            <person name="Hubbard S.S."/>
            <person name="Banfield J.F."/>
        </authorList>
    </citation>
    <scope>NUCLEOTIDE SEQUENCE [LARGE SCALE GENOMIC DNA]</scope>
</reference>
<accession>A0A1G2P2U7</accession>
<evidence type="ECO:0000313" key="1">
    <source>
        <dbReference type="EMBL" id="OHA42664.1"/>
    </source>
</evidence>
<gene>
    <name evidence="1" type="ORF">A3H68_01935</name>
</gene>
<protein>
    <submittedName>
        <fullName evidence="1">Uncharacterized protein</fullName>
    </submittedName>
</protein>
<name>A0A1G2P2U7_9BACT</name>
<sequence>MSTGGDIHNSGYRPWKGVLFRDHTDVRSNTLKVFLIADTLERFLQDKGIPYARENVLKTHDAR</sequence>
<dbReference type="AlphaFoldDB" id="A0A1G2P2U7"/>
<organism evidence="1 2">
    <name type="scientific">Candidatus Taylorbacteria bacterium RIFCSPLOWO2_02_FULL_46_40</name>
    <dbReference type="NCBI Taxonomy" id="1802329"/>
    <lineage>
        <taxon>Bacteria</taxon>
        <taxon>Candidatus Tayloriibacteriota</taxon>
    </lineage>
</organism>
<dbReference type="Proteomes" id="UP000176429">
    <property type="component" value="Unassembled WGS sequence"/>
</dbReference>